<protein>
    <submittedName>
        <fullName evidence="1">Uncharacterized protein</fullName>
    </submittedName>
</protein>
<proteinExistence type="predicted"/>
<dbReference type="AlphaFoldDB" id="A0A2H1FHY5"/>
<evidence type="ECO:0000313" key="2">
    <source>
        <dbReference type="Proteomes" id="UP000230607"/>
    </source>
</evidence>
<accession>A0A2H1FHY5</accession>
<dbReference type="OrthoDB" id="6198at2157"/>
<dbReference type="EMBL" id="LT841358">
    <property type="protein sequence ID" value="SMH72379.1"/>
    <property type="molecule type" value="Genomic_DNA"/>
</dbReference>
<dbReference type="RefSeq" id="WP_157928162.1">
    <property type="nucleotide sequence ID" value="NZ_LT841358.1"/>
</dbReference>
<name>A0A2H1FHY5_9ARCH</name>
<organism evidence="1 2">
    <name type="scientific">Candidatus Nitrosotalea okcheonensis</name>
    <dbReference type="NCBI Taxonomy" id="1903276"/>
    <lineage>
        <taxon>Archaea</taxon>
        <taxon>Nitrososphaerota</taxon>
        <taxon>Nitrososphaeria</taxon>
        <taxon>Nitrosotaleales</taxon>
        <taxon>Nitrosotaleaceae</taxon>
        <taxon>Nitrosotalea</taxon>
    </lineage>
</organism>
<gene>
    <name evidence="1" type="ORF">NCS_30219</name>
</gene>
<keyword evidence="2" id="KW-1185">Reference proteome</keyword>
<sequence>MTPVKTRDEVEKASRKITESLYGTEIQDFKIRELFALPEKGPQDSWDVQVTFLLNKLKHTVDLVIQQKDGHVTNTRLIDTMVPL</sequence>
<reference evidence="2" key="1">
    <citation type="submission" date="2017-03" db="EMBL/GenBank/DDBJ databases">
        <authorList>
            <person name="Herbold C."/>
        </authorList>
    </citation>
    <scope>NUCLEOTIDE SEQUENCE [LARGE SCALE GENOMIC DNA]</scope>
</reference>
<evidence type="ECO:0000313" key="1">
    <source>
        <dbReference type="EMBL" id="SMH72379.1"/>
    </source>
</evidence>
<dbReference type="Proteomes" id="UP000230607">
    <property type="component" value="Chromosome 1"/>
</dbReference>